<evidence type="ECO:0000256" key="4">
    <source>
        <dbReference type="HAMAP-Rule" id="MF_03052"/>
    </source>
</evidence>
<comment type="subunit">
    <text evidence="4">Heterotetramer; composed of 2 small (MOCS2A) and 2 large (MOCS2B) subunits.</text>
</comment>
<feature type="binding site" evidence="4">
    <location>
        <begin position="142"/>
        <end position="144"/>
    </location>
    <ligand>
        <name>substrate</name>
    </ligand>
</feature>
<name>A0ABP0V1T9_9BRYO</name>
<keyword evidence="2 4" id="KW-0808">Transferase</keyword>
<keyword evidence="6" id="KW-1185">Reference proteome</keyword>
<sequence>MASADGRIRTVEEEQEEGVEDVVEIKENPLDIMRYIDAVRDSSAGAIATFSGTTRDTFQGQEVLELRYEAHEPMAYRELRRICQAAREQWDLKRMAVAHRTGVVTIGQESVFIAVSSIHRQDALKACQFVIDEIKAWVPIWKKEIYSNGEAWKQNPEFFTRNAT</sequence>
<dbReference type="SUPFAM" id="SSF54690">
    <property type="entry name" value="Molybdopterin synthase subunit MoaE"/>
    <property type="match status" value="1"/>
</dbReference>
<organism evidence="5 6">
    <name type="scientific">Sphagnum troendelagicum</name>
    <dbReference type="NCBI Taxonomy" id="128251"/>
    <lineage>
        <taxon>Eukaryota</taxon>
        <taxon>Viridiplantae</taxon>
        <taxon>Streptophyta</taxon>
        <taxon>Embryophyta</taxon>
        <taxon>Bryophyta</taxon>
        <taxon>Sphagnophytina</taxon>
        <taxon>Sphagnopsida</taxon>
        <taxon>Sphagnales</taxon>
        <taxon>Sphagnaceae</taxon>
        <taxon>Sphagnum</taxon>
    </lineage>
</organism>
<keyword evidence="1 4" id="KW-0963">Cytoplasm</keyword>
<dbReference type="InterPro" id="IPR003448">
    <property type="entry name" value="Mopterin_biosynth_MoaE"/>
</dbReference>
<comment type="pathway">
    <text evidence="4">Cofactor biosynthesis; molybdopterin biosynthesis.</text>
</comment>
<dbReference type="InterPro" id="IPR036563">
    <property type="entry name" value="MoaE_sf"/>
</dbReference>
<dbReference type="HAMAP" id="MF_03052">
    <property type="entry name" value="MOC2B"/>
    <property type="match status" value="1"/>
</dbReference>
<dbReference type="InterPro" id="IPR028888">
    <property type="entry name" value="MOCS2B_euk"/>
</dbReference>
<feature type="binding site" evidence="4">
    <location>
        <begin position="119"/>
        <end position="120"/>
    </location>
    <ligand>
        <name>substrate</name>
    </ligand>
</feature>
<keyword evidence="3 4" id="KW-0501">Molybdenum cofactor biosynthesis</keyword>
<comment type="catalytic activity">
    <reaction evidence="4">
        <text>2 [molybdopterin-synthase sulfur-carrier protein]-C-terminal-Gly-aminoethanethioate + cyclic pyranopterin phosphate + H2O = molybdopterin + 2 [molybdopterin-synthase sulfur-carrier protein]-C-terminal Gly-Gly + 2 H(+)</text>
        <dbReference type="Rhea" id="RHEA:26333"/>
        <dbReference type="Rhea" id="RHEA-COMP:12202"/>
        <dbReference type="Rhea" id="RHEA-COMP:19907"/>
        <dbReference type="ChEBI" id="CHEBI:15377"/>
        <dbReference type="ChEBI" id="CHEBI:15378"/>
        <dbReference type="ChEBI" id="CHEBI:58698"/>
        <dbReference type="ChEBI" id="CHEBI:59648"/>
        <dbReference type="ChEBI" id="CHEBI:90778"/>
        <dbReference type="ChEBI" id="CHEBI:232372"/>
        <dbReference type="EC" id="2.8.1.12"/>
    </reaction>
</comment>
<feature type="binding site" evidence="4">
    <location>
        <position position="135"/>
    </location>
    <ligand>
        <name>substrate</name>
    </ligand>
</feature>
<dbReference type="Gene3D" id="3.90.1170.40">
    <property type="entry name" value="Molybdopterin biosynthesis MoaE subunit"/>
    <property type="match status" value="1"/>
</dbReference>
<evidence type="ECO:0000313" key="5">
    <source>
        <dbReference type="EMBL" id="CAK9235133.1"/>
    </source>
</evidence>
<dbReference type="Pfam" id="PF02391">
    <property type="entry name" value="MoaE"/>
    <property type="match status" value="1"/>
</dbReference>
<evidence type="ECO:0000256" key="2">
    <source>
        <dbReference type="ARBA" id="ARBA00022679"/>
    </source>
</evidence>
<comment type="subcellular location">
    <subcellularLocation>
        <location evidence="4">Cytoplasm</location>
    </subcellularLocation>
</comment>
<evidence type="ECO:0000313" key="6">
    <source>
        <dbReference type="Proteomes" id="UP001497512"/>
    </source>
</evidence>
<accession>A0ABP0V1T9</accession>
<reference evidence="5" key="1">
    <citation type="submission" date="2024-02" db="EMBL/GenBank/DDBJ databases">
        <authorList>
            <consortium name="ELIXIR-Norway"/>
            <consortium name="Elixir Norway"/>
        </authorList>
    </citation>
    <scope>NUCLEOTIDE SEQUENCE</scope>
</reference>
<dbReference type="EMBL" id="OZ019900">
    <property type="protein sequence ID" value="CAK9235133.1"/>
    <property type="molecule type" value="Genomic_DNA"/>
</dbReference>
<dbReference type="CDD" id="cd00756">
    <property type="entry name" value="MoaE"/>
    <property type="match status" value="1"/>
</dbReference>
<proteinExistence type="inferred from homology"/>
<protein>
    <recommendedName>
        <fullName evidence="4">Molybdopterin synthase catalytic subunit</fullName>
        <ecNumber evidence="4">2.8.1.12</ecNumber>
    </recommendedName>
    <alternativeName>
        <fullName evidence="4">Molybdenum cofactor synthesis protein 2 large subunit</fullName>
    </alternativeName>
    <alternativeName>
        <fullName evidence="4">Molybdenum cofactor synthesis protein 2B</fullName>
        <shortName evidence="4">MOCS2B</shortName>
    </alternativeName>
</protein>
<comment type="similarity">
    <text evidence="4">Belongs to the MoaE family. MOCS2B subfamily.</text>
</comment>
<dbReference type="EC" id="2.8.1.12" evidence="4"/>
<evidence type="ECO:0000256" key="1">
    <source>
        <dbReference type="ARBA" id="ARBA00022490"/>
    </source>
</evidence>
<dbReference type="PANTHER" id="PTHR23404">
    <property type="entry name" value="MOLYBDOPTERIN SYNTHASE RELATED"/>
    <property type="match status" value="1"/>
</dbReference>
<gene>
    <name evidence="5" type="ORF">CSSPTR1EN2_LOCUS22564</name>
</gene>
<evidence type="ECO:0000256" key="3">
    <source>
        <dbReference type="ARBA" id="ARBA00023150"/>
    </source>
</evidence>
<dbReference type="Proteomes" id="UP001497512">
    <property type="component" value="Chromosome 8"/>
</dbReference>
<comment type="function">
    <text evidence="4">Catalytic subunit of the molybdopterin synthase complex, a complex that catalyzes the conversion of precursor Z into molybdopterin. Acts by mediating the incorporation of 2 sulfur atoms from thiocarboxylated MOCS2A into precursor Z to generate a dithiolene group.</text>
</comment>